<comment type="caution">
    <text evidence="6">The sequence shown here is derived from an EMBL/GenBank/DDBJ whole genome shotgun (WGS) entry which is preliminary data.</text>
</comment>
<protein>
    <recommendedName>
        <fullName evidence="4 5">Tyrosinase copper-binding domain-containing protein</fullName>
    </recommendedName>
</protein>
<evidence type="ECO:0000256" key="2">
    <source>
        <dbReference type="ARBA" id="ARBA00023008"/>
    </source>
</evidence>
<dbReference type="InterPro" id="IPR050316">
    <property type="entry name" value="Tyrosinase/Hemocyanin"/>
</dbReference>
<keyword evidence="7" id="KW-1185">Reference proteome</keyword>
<gene>
    <name evidence="6" type="ORF">K7432_011979</name>
</gene>
<dbReference type="PROSITE" id="PS00498">
    <property type="entry name" value="TYROSINASE_2"/>
    <property type="match status" value="1"/>
</dbReference>
<keyword evidence="3" id="KW-0732">Signal</keyword>
<evidence type="ECO:0000259" key="5">
    <source>
        <dbReference type="PROSITE" id="PS00498"/>
    </source>
</evidence>
<reference evidence="6 7" key="1">
    <citation type="submission" date="2023-04" db="EMBL/GenBank/DDBJ databases">
        <title>Genome of Basidiobolus ranarum AG-B5.</title>
        <authorList>
            <person name="Stajich J.E."/>
            <person name="Carter-House D."/>
            <person name="Gryganskyi A."/>
        </authorList>
    </citation>
    <scope>NUCLEOTIDE SEQUENCE [LARGE SCALE GENOMIC DNA]</scope>
    <source>
        <strain evidence="6 7">AG-B5</strain>
    </source>
</reference>
<dbReference type="InterPro" id="IPR002227">
    <property type="entry name" value="Tyrosinase_Cu-bd"/>
</dbReference>
<evidence type="ECO:0000313" key="7">
    <source>
        <dbReference type="Proteomes" id="UP001479436"/>
    </source>
</evidence>
<evidence type="ECO:0000259" key="4">
    <source>
        <dbReference type="PROSITE" id="PS00497"/>
    </source>
</evidence>
<accession>A0ABR2VT10</accession>
<dbReference type="Proteomes" id="UP001479436">
    <property type="component" value="Unassembled WGS sequence"/>
</dbReference>
<dbReference type="SUPFAM" id="SSF48056">
    <property type="entry name" value="Di-copper centre-containing domain"/>
    <property type="match status" value="1"/>
</dbReference>
<feature type="domain" description="Tyrosinase copper-binding" evidence="5">
    <location>
        <begin position="214"/>
        <end position="225"/>
    </location>
</feature>
<feature type="chain" id="PRO_5047482956" description="Tyrosinase copper-binding domain-containing protein" evidence="3">
    <location>
        <begin position="24"/>
        <end position="413"/>
    </location>
</feature>
<keyword evidence="2" id="KW-0186">Copper</keyword>
<dbReference type="PROSITE" id="PS00497">
    <property type="entry name" value="TYROSINASE_1"/>
    <property type="match status" value="1"/>
</dbReference>
<proteinExistence type="predicted"/>
<name>A0ABR2VT10_9FUNG</name>
<feature type="signal peptide" evidence="3">
    <location>
        <begin position="1"/>
        <end position="23"/>
    </location>
</feature>
<dbReference type="EMBL" id="JASJQH010007863">
    <property type="protein sequence ID" value="KAK9700927.1"/>
    <property type="molecule type" value="Genomic_DNA"/>
</dbReference>
<organism evidence="6 7">
    <name type="scientific">Basidiobolus ranarum</name>
    <dbReference type="NCBI Taxonomy" id="34480"/>
    <lineage>
        <taxon>Eukaryota</taxon>
        <taxon>Fungi</taxon>
        <taxon>Fungi incertae sedis</taxon>
        <taxon>Zoopagomycota</taxon>
        <taxon>Entomophthoromycotina</taxon>
        <taxon>Basidiobolomycetes</taxon>
        <taxon>Basidiobolales</taxon>
        <taxon>Basidiobolaceae</taxon>
        <taxon>Basidiobolus</taxon>
    </lineage>
</organism>
<dbReference type="Pfam" id="PF00264">
    <property type="entry name" value="Tyrosinase"/>
    <property type="match status" value="1"/>
</dbReference>
<evidence type="ECO:0000256" key="1">
    <source>
        <dbReference type="ARBA" id="ARBA00022723"/>
    </source>
</evidence>
<dbReference type="Gene3D" id="1.10.1280.10">
    <property type="entry name" value="Di-copper center containing domain from catechol oxidase"/>
    <property type="match status" value="1"/>
</dbReference>
<dbReference type="PRINTS" id="PR00092">
    <property type="entry name" value="TYROSINASE"/>
</dbReference>
<dbReference type="PANTHER" id="PTHR11474:SF126">
    <property type="entry name" value="TYROSINASE-LIKE PROTEIN TYR-1-RELATED"/>
    <property type="match status" value="1"/>
</dbReference>
<keyword evidence="1" id="KW-0479">Metal-binding</keyword>
<evidence type="ECO:0000256" key="3">
    <source>
        <dbReference type="SAM" id="SignalP"/>
    </source>
</evidence>
<evidence type="ECO:0000313" key="6">
    <source>
        <dbReference type="EMBL" id="KAK9700927.1"/>
    </source>
</evidence>
<sequence>MKGHVFFVVMCWCFLAINPLFQAFGCEQITQRREIHELSDLERQNLINALKELKESGEYDRLTQVHVLAFKNVHGKPSFFPWHRKSLREFELALQQIDPSLSLPYWDWTLDSQAPETSKVFEWFGGNGSSDDNCVGDFPLPSWETVSPNESCLRRQFTLDGSKIPPFYPPEIIEEAISDSESFEELRHVIEMGPHGSVHIGINGHMSQYNSPNDPLFWLHHAFIDKIWADWQNRHGDLVEHYASDEHSIQDTLPQFSTRVEEVLSVSSLCYEYVNTQSASDSNNETPQTRMFLNRFSEQLKRIWKSTQAFPKDFIHPPDYSKIYGGPNANDRTEVKLLRYPLGLPTEYVDMMGWNLTLVRKYESKFARIISEINRTSEYLSPAALVRRDIRQRMKNIWAKVRPWNNKPRSQNR</sequence>
<dbReference type="InterPro" id="IPR008922">
    <property type="entry name" value="Di-copper_centre_dom_sf"/>
</dbReference>
<feature type="domain" description="Tyrosinase copper-binding" evidence="4">
    <location>
        <begin position="74"/>
        <end position="91"/>
    </location>
</feature>
<dbReference type="PANTHER" id="PTHR11474">
    <property type="entry name" value="TYROSINASE FAMILY MEMBER"/>
    <property type="match status" value="1"/>
</dbReference>